<keyword evidence="3 6" id="KW-0285">Flavoprotein</keyword>
<dbReference type="PANTHER" id="PTHR11985:SF31">
    <property type="entry name" value="GLYCEROL-3-PHOSPHATE DEHYDROGENASE 2"/>
    <property type="match status" value="1"/>
</dbReference>
<evidence type="ECO:0000256" key="3">
    <source>
        <dbReference type="ARBA" id="ARBA00022630"/>
    </source>
</evidence>
<keyword evidence="10" id="KW-1185">Reference proteome</keyword>
<dbReference type="Pfam" id="PF01266">
    <property type="entry name" value="DAO"/>
    <property type="match status" value="1"/>
</dbReference>
<dbReference type="SUPFAM" id="SSF51905">
    <property type="entry name" value="FAD/NAD(P)-binding domain"/>
    <property type="match status" value="1"/>
</dbReference>
<dbReference type="PANTHER" id="PTHR11985">
    <property type="entry name" value="GLYCEROL-3-PHOSPHATE DEHYDROGENASE"/>
    <property type="match status" value="1"/>
</dbReference>
<evidence type="ECO:0000256" key="6">
    <source>
        <dbReference type="RuleBase" id="RU361217"/>
    </source>
</evidence>
<keyword evidence="4" id="KW-0274">FAD</keyword>
<dbReference type="Proteomes" id="UP000199623">
    <property type="component" value="Unassembled WGS sequence"/>
</dbReference>
<dbReference type="PROSITE" id="PS00978">
    <property type="entry name" value="FAD_G3PDH_2"/>
    <property type="match status" value="1"/>
</dbReference>
<organism evidence="9 10">
    <name type="scientific">Lentzea fradiae</name>
    <dbReference type="NCBI Taxonomy" id="200378"/>
    <lineage>
        <taxon>Bacteria</taxon>
        <taxon>Bacillati</taxon>
        <taxon>Actinomycetota</taxon>
        <taxon>Actinomycetes</taxon>
        <taxon>Pseudonocardiales</taxon>
        <taxon>Pseudonocardiaceae</taxon>
        <taxon>Lentzea</taxon>
    </lineage>
</organism>
<dbReference type="Gene3D" id="3.30.9.10">
    <property type="entry name" value="D-Amino Acid Oxidase, subunit A, domain 2"/>
    <property type="match status" value="1"/>
</dbReference>
<dbReference type="OrthoDB" id="9766796at2"/>
<evidence type="ECO:0000313" key="10">
    <source>
        <dbReference type="Proteomes" id="UP000199623"/>
    </source>
</evidence>
<evidence type="ECO:0000256" key="2">
    <source>
        <dbReference type="ARBA" id="ARBA00007330"/>
    </source>
</evidence>
<sequence length="546" mass="57627">MFAKLDPARRARSLEALDGTEFDVLVVGGGVVGAGAALDAASRGLSVALVEAHDWAAGTSSRSSKLVHGGLRYLEQLEFKLVREALKERGLLLRRLAPHLVRPVPFLFPLKKQWERAYVGAGVLLYDSIGGAGAVPMHRHLSRSKMASIGPSLDASAFAGAIRYYDAQMDDARLVSTLVRTAAQHGATVVSRARVTSLLRTDGRVSGASVRDELTGVTHVVRARRVISATGVWTDSLNSLSPGTPPFHVRMSKGVHILVDRSKIQLDGGLITQTEKSVLFVIPWGAHWIIGTTDTPYSGAPEDVGVDAEDVSYILDHVNAVLRTPLSVSDVVGTYAGLRPLLDGASGDTAQLSREHAVAQPEPGFFVIAGGKYTTYRVMAADVVNAAVAGLGRAVAPSLTARLPLHGAVGFHELWADRARVAAESGLSLSTVERLLRRYGSAVSDLLAMIAQDSSLASPVGGYLGAEIVYAVTHEGALGLEDVLARRTRIAVEHLDFGVSVAGQVAELIAGPLGWSDEERDAAVSAYRAEVSSAAPVPDATAQPGM</sequence>
<dbReference type="Gene3D" id="1.10.8.870">
    <property type="entry name" value="Alpha-glycerophosphate oxidase, cap domain"/>
    <property type="match status" value="1"/>
</dbReference>
<comment type="similarity">
    <text evidence="2 6">Belongs to the FAD-dependent glycerol-3-phosphate dehydrogenase family.</text>
</comment>
<feature type="domain" description="Alpha-glycerophosphate oxidase C-terminal" evidence="8">
    <location>
        <begin position="399"/>
        <end position="520"/>
    </location>
</feature>
<feature type="domain" description="FAD dependent oxidoreductase" evidence="7">
    <location>
        <begin position="23"/>
        <end position="371"/>
    </location>
</feature>
<proteinExistence type="inferred from homology"/>
<dbReference type="InterPro" id="IPR000447">
    <property type="entry name" value="G3P_DH_FAD-dep"/>
</dbReference>
<dbReference type="GO" id="GO:0004368">
    <property type="term" value="F:glycerol-3-phosphate dehydrogenase (quinone) activity"/>
    <property type="evidence" value="ECO:0007669"/>
    <property type="project" value="UniProtKB-EC"/>
</dbReference>
<dbReference type="PRINTS" id="PR01001">
    <property type="entry name" value="FADG3PDH"/>
</dbReference>
<dbReference type="PROSITE" id="PS00977">
    <property type="entry name" value="FAD_G3PDH_1"/>
    <property type="match status" value="1"/>
</dbReference>
<dbReference type="GO" id="GO:0046168">
    <property type="term" value="P:glycerol-3-phosphate catabolic process"/>
    <property type="evidence" value="ECO:0007669"/>
    <property type="project" value="TreeGrafter"/>
</dbReference>
<evidence type="ECO:0000259" key="8">
    <source>
        <dbReference type="Pfam" id="PF16901"/>
    </source>
</evidence>
<dbReference type="EMBL" id="FNCC01000009">
    <property type="protein sequence ID" value="SDG54839.1"/>
    <property type="molecule type" value="Genomic_DNA"/>
</dbReference>
<dbReference type="EC" id="1.1.5.3" evidence="6"/>
<evidence type="ECO:0000256" key="5">
    <source>
        <dbReference type="ARBA" id="ARBA00023002"/>
    </source>
</evidence>
<evidence type="ECO:0000256" key="1">
    <source>
        <dbReference type="ARBA" id="ARBA00001974"/>
    </source>
</evidence>
<gene>
    <name evidence="9" type="ORF">SAMN05216553_10910</name>
</gene>
<dbReference type="Pfam" id="PF16901">
    <property type="entry name" value="DAO_C"/>
    <property type="match status" value="1"/>
</dbReference>
<dbReference type="AlphaFoldDB" id="A0A1G7V655"/>
<reference evidence="10" key="1">
    <citation type="submission" date="2016-10" db="EMBL/GenBank/DDBJ databases">
        <authorList>
            <person name="Varghese N."/>
            <person name="Submissions S."/>
        </authorList>
    </citation>
    <scope>NUCLEOTIDE SEQUENCE [LARGE SCALE GENOMIC DNA]</scope>
    <source>
        <strain evidence="10">CGMCC 4.3506</strain>
    </source>
</reference>
<comment type="cofactor">
    <cofactor evidence="1 6">
        <name>FAD</name>
        <dbReference type="ChEBI" id="CHEBI:57692"/>
    </cofactor>
</comment>
<name>A0A1G7V655_9PSEU</name>
<comment type="catalytic activity">
    <reaction evidence="6">
        <text>a quinone + sn-glycerol 3-phosphate = dihydroxyacetone phosphate + a quinol</text>
        <dbReference type="Rhea" id="RHEA:18977"/>
        <dbReference type="ChEBI" id="CHEBI:24646"/>
        <dbReference type="ChEBI" id="CHEBI:57597"/>
        <dbReference type="ChEBI" id="CHEBI:57642"/>
        <dbReference type="ChEBI" id="CHEBI:132124"/>
        <dbReference type="EC" id="1.1.5.3"/>
    </reaction>
</comment>
<dbReference type="InterPro" id="IPR036188">
    <property type="entry name" value="FAD/NAD-bd_sf"/>
</dbReference>
<dbReference type="RefSeq" id="WP_090051672.1">
    <property type="nucleotide sequence ID" value="NZ_FNCC01000009.1"/>
</dbReference>
<dbReference type="InterPro" id="IPR006076">
    <property type="entry name" value="FAD-dep_OxRdtase"/>
</dbReference>
<dbReference type="InterPro" id="IPR038299">
    <property type="entry name" value="DAO_C_sf"/>
</dbReference>
<dbReference type="InterPro" id="IPR031656">
    <property type="entry name" value="DAO_C"/>
</dbReference>
<evidence type="ECO:0000256" key="4">
    <source>
        <dbReference type="ARBA" id="ARBA00022827"/>
    </source>
</evidence>
<keyword evidence="5 6" id="KW-0560">Oxidoreductase</keyword>
<evidence type="ECO:0000313" key="9">
    <source>
        <dbReference type="EMBL" id="SDG54839.1"/>
    </source>
</evidence>
<dbReference type="GO" id="GO:0009331">
    <property type="term" value="C:glycerol-3-phosphate dehydrogenase (FAD) complex"/>
    <property type="evidence" value="ECO:0007669"/>
    <property type="project" value="UniProtKB-UniRule"/>
</dbReference>
<dbReference type="STRING" id="200378.SAMN05216553_10910"/>
<evidence type="ECO:0000259" key="7">
    <source>
        <dbReference type="Pfam" id="PF01266"/>
    </source>
</evidence>
<dbReference type="Gene3D" id="3.50.50.60">
    <property type="entry name" value="FAD/NAD(P)-binding domain"/>
    <property type="match status" value="1"/>
</dbReference>
<accession>A0A1G7V655</accession>
<protein>
    <recommendedName>
        <fullName evidence="6">Glycerol-3-phosphate dehydrogenase</fullName>
        <ecNumber evidence="6">1.1.5.3</ecNumber>
    </recommendedName>
</protein>